<dbReference type="PANTHER" id="PTHR24161:SF85">
    <property type="entry name" value="PALMITOYLTRANSFERASE HIP14"/>
    <property type="match status" value="1"/>
</dbReference>
<dbReference type="Proteomes" id="UP000515163">
    <property type="component" value="Unplaced"/>
</dbReference>
<feature type="repeat" description="ANK" evidence="3">
    <location>
        <begin position="241"/>
        <end position="273"/>
    </location>
</feature>
<dbReference type="PANTHER" id="PTHR24161">
    <property type="entry name" value="ANK_REP_REGION DOMAIN-CONTAINING PROTEIN-RELATED"/>
    <property type="match status" value="1"/>
</dbReference>
<dbReference type="AlphaFoldDB" id="A0A6P8HKF3"/>
<dbReference type="Pfam" id="PF12796">
    <property type="entry name" value="Ank_2"/>
    <property type="match status" value="4"/>
</dbReference>
<keyword evidence="4" id="KW-1185">Reference proteome</keyword>
<feature type="repeat" description="ANK" evidence="3">
    <location>
        <begin position="274"/>
        <end position="306"/>
    </location>
</feature>
<evidence type="ECO:0000313" key="5">
    <source>
        <dbReference type="RefSeq" id="XP_031553172.1"/>
    </source>
</evidence>
<dbReference type="SUPFAM" id="SSF48403">
    <property type="entry name" value="Ankyrin repeat"/>
    <property type="match status" value="3"/>
</dbReference>
<evidence type="ECO:0000313" key="4">
    <source>
        <dbReference type="Proteomes" id="UP000515163"/>
    </source>
</evidence>
<dbReference type="InParanoid" id="A0A6P8HKF3"/>
<reference evidence="5" key="1">
    <citation type="submission" date="2025-08" db="UniProtKB">
        <authorList>
            <consortium name="RefSeq"/>
        </authorList>
    </citation>
    <scope>IDENTIFICATION</scope>
    <source>
        <tissue evidence="5">Tentacle</tissue>
    </source>
</reference>
<dbReference type="InterPro" id="IPR036770">
    <property type="entry name" value="Ankyrin_rpt-contain_sf"/>
</dbReference>
<proteinExistence type="predicted"/>
<evidence type="ECO:0000256" key="3">
    <source>
        <dbReference type="PROSITE-ProRule" id="PRU00023"/>
    </source>
</evidence>
<accession>A0A6P8HKF3</accession>
<keyword evidence="2 3" id="KW-0040">ANK repeat</keyword>
<name>A0A6P8HKF3_ACTTE</name>
<evidence type="ECO:0000256" key="2">
    <source>
        <dbReference type="ARBA" id="ARBA00023043"/>
    </source>
</evidence>
<feature type="repeat" description="ANK" evidence="3">
    <location>
        <begin position="529"/>
        <end position="566"/>
    </location>
</feature>
<dbReference type="Pfam" id="PF13857">
    <property type="entry name" value="Ank_5"/>
    <property type="match status" value="1"/>
</dbReference>
<feature type="repeat" description="ANK" evidence="3">
    <location>
        <begin position="307"/>
        <end position="339"/>
    </location>
</feature>
<protein>
    <submittedName>
        <fullName evidence="5">Protein fem-1 homolog A-like</fullName>
    </submittedName>
</protein>
<sequence>MEKIPVNGNLNPDFFLDERSVISFFLKEELHNFDRKKLLNFKTVLYKSLKLVPSEVSWIGKTWGTENKIIFQLPCEVVPLLRHCTAWKKDWLFSLGVKGIQVNKEDIIPVVDIRVSQLRLQEDPVLVSPFLRTNDASRVGDVSELRRVLSSVPHSKRASLLNSRIDGATPLITASKNGNLAVVQCLVDEYGVDLEQEGTVKVEEDLIECCTALWMACLGGHIGVVRFLIERGAEVNHSTLTSSTPLRAASFNGHTEVVRYLLANGADVNQKNQDGNTCVMVACWNAHLGTFALLRNSGADLNVKDNQGFGLVHCATAANNLSLLHELLSHEADVNAKTADGITPLMLACEKNHSDVSLLLLQRNAKVNERSSKGLTAVHFCALSNSQTSLQHLMDYNADLCLPTQRGSTSLMLACAKGYPSIVTALLRNIAKQRLKNEFGKASGPSGSQKLPHNYEINQGNENRETCLMLACERGSAEIVRILLDEGADPALADIKGVTPLIITCKRGHEKIVPLLLKKGSKVNVQDEDGNTPLHMCIKFYREFSGHRKCVELLLDAGSNLDIKNKEGLSPVMLALKTKVWFGHAVEAFYERGGDLVTSFTGENGDSAFHKCARSGDLLSMTFLMGTNPRGPLLTNNDGDTALWAAALEGNDAMARTLINTLPGLSTQEKVEAFELLGVGFLAKDIARDWDTNSVIGFWQEAMTLRKNNGLQVPYIQPCAFPLEYFIEARNASELEDYKTNASVLTAQALQICIRLLPRHNSRLPALLGTVGERFAQIGEFCRSLNVWLYVLDIQLENISNGNVGIEELMNTFRCFADAFGFVLSRNADILSYDIVYKVVKRALTSLTTFSAVFEVRDTLMPYLIHYFSSLLQISNNQRESSATIDIVRAFVRLGLRTKESNSTLLHIAVASKTGDISSLKEHLHFPNVAVCELLVECGIDIDALDTNRNTALHILLTKGHAELNVLQYLLNAGSHIDARNNKGKTAIELSRCLKIHQEIRSIGIVSMLQCIAAQCIVKHRITYQGFVPKRLEPFIELH</sequence>
<dbReference type="PROSITE" id="PS50297">
    <property type="entry name" value="ANK_REP_REGION"/>
    <property type="match status" value="7"/>
</dbReference>
<feature type="repeat" description="ANK" evidence="3">
    <location>
        <begin position="948"/>
        <end position="982"/>
    </location>
</feature>
<evidence type="ECO:0000256" key="1">
    <source>
        <dbReference type="ARBA" id="ARBA00022737"/>
    </source>
</evidence>
<dbReference type="PROSITE" id="PS50088">
    <property type="entry name" value="ANK_REPEAT"/>
    <property type="match status" value="9"/>
</dbReference>
<dbReference type="GeneID" id="116290312"/>
<organism evidence="4 5">
    <name type="scientific">Actinia tenebrosa</name>
    <name type="common">Australian red waratah sea anemone</name>
    <dbReference type="NCBI Taxonomy" id="6105"/>
    <lineage>
        <taxon>Eukaryota</taxon>
        <taxon>Metazoa</taxon>
        <taxon>Cnidaria</taxon>
        <taxon>Anthozoa</taxon>
        <taxon>Hexacorallia</taxon>
        <taxon>Actiniaria</taxon>
        <taxon>Actiniidae</taxon>
        <taxon>Actinia</taxon>
    </lineage>
</organism>
<feature type="repeat" description="ANK" evidence="3">
    <location>
        <begin position="340"/>
        <end position="372"/>
    </location>
</feature>
<keyword evidence="1" id="KW-0677">Repeat</keyword>
<dbReference type="OrthoDB" id="4429489at2759"/>
<dbReference type="Gene3D" id="1.25.40.20">
    <property type="entry name" value="Ankyrin repeat-containing domain"/>
    <property type="match status" value="4"/>
</dbReference>
<dbReference type="InterPro" id="IPR002110">
    <property type="entry name" value="Ankyrin_rpt"/>
</dbReference>
<feature type="repeat" description="ANK" evidence="3">
    <location>
        <begin position="496"/>
        <end position="528"/>
    </location>
</feature>
<feature type="repeat" description="ANK" evidence="3">
    <location>
        <begin position="208"/>
        <end position="240"/>
    </location>
</feature>
<dbReference type="SMART" id="SM00248">
    <property type="entry name" value="ANK"/>
    <property type="match status" value="15"/>
</dbReference>
<gene>
    <name evidence="5" type="primary">LOC116290312</name>
</gene>
<dbReference type="KEGG" id="aten:116290312"/>
<dbReference type="RefSeq" id="XP_031553172.1">
    <property type="nucleotide sequence ID" value="XM_031697312.1"/>
</dbReference>
<feature type="repeat" description="ANK" evidence="3">
    <location>
        <begin position="463"/>
        <end position="495"/>
    </location>
</feature>
<dbReference type="PRINTS" id="PR01415">
    <property type="entry name" value="ANKYRIN"/>
</dbReference>